<dbReference type="InterPro" id="IPR019800">
    <property type="entry name" value="Glyco_hydro_3_AS"/>
</dbReference>
<dbReference type="InterPro" id="IPR054710">
    <property type="entry name" value="Tri101-like_N"/>
</dbReference>
<keyword evidence="6" id="KW-0136">Cellulose degradation</keyword>
<evidence type="ECO:0000256" key="2">
    <source>
        <dbReference type="ARBA" id="ARBA00004987"/>
    </source>
</evidence>
<evidence type="ECO:0000256" key="4">
    <source>
        <dbReference type="ARBA" id="ARBA00022679"/>
    </source>
</evidence>
<dbReference type="Pfam" id="PF00933">
    <property type="entry name" value="Glyco_hydro_3"/>
    <property type="match status" value="1"/>
</dbReference>
<comment type="caution">
    <text evidence="14">The sequence shown here is derived from an EMBL/GenBank/DDBJ whole genome shotgun (WGS) entry which is preliminary data.</text>
</comment>
<dbReference type="STRING" id="1196081.A0A364LBG0"/>
<evidence type="ECO:0000256" key="5">
    <source>
        <dbReference type="ARBA" id="ARBA00022801"/>
    </source>
</evidence>
<sequence>MSPFMNNARQGELLVDELLSNLTLDEKVAVLAGKDFWHTTPLPAHGIPSIRLSDGPNGIRGTRIFDSVRSSCLPCGTALGATFDTDLMYELGQLQGQEAKVKGAVVVLGPTLNIQRGPLGGRGFESFSEDPLLSGLLAGHYVRGVQHENVAATLKHFVCNDMEDERMAVNVLVTKRTMREIYMLPFMLAISIGNPRAIMTAYNKVNGTHVSESKALLQNILRHEWKFNGLVMSDWFGTYSTTESIQAGVDLEMPGPTRWRGGALQHAVMSNKVTEEQINDRVKHIFDLINYTKASGVPENAPEQHLNRLEDQALLRRAASQAIVLLKNEDNILPFAKCKTTAVIGPNAKVSRFCGGGSASLLPYYSISPYDGIIKQCESVIFSQGAMDHQMLPLLGESLRTKCGQQGFEWRAYNEPTTTQDRNPIDERILTDSNIFYLDYENEKLAPVWYCQTEGIFTPDESGLYDFGLGVEGTGELYVNDTLLIRNVENQRPGETLFGSGTVEEIGSRELVAGEDYIIRVEWACAATSKLPSRGPVGGGHGGLRFGACKRIDPVEAIDAAAEVARNADQVVLVVGLNGELESEGTDRKTMEMSVYTNALVSKVLAENPNTAVVVQSGTPVGMPWIDEAKAVCHAWYGGNETGNALADVLFGEVNPSGKLPLTIPHRLQDNPTYFNFRSEFGRVLYGEEVYVGYRYYEKVDTEPLFSFGHGLSYSTFELGNLHVHGGDIIEITLQVTNRGSRAGAEVVQFYVAPPLTCLVERPVKELKAFRKVYLESQETKHITVNLDAVSATSYWNESREKWCSEAVIHRPSFEVDFSLYRDPQDEDFVTLIISLCAFTVAILPSRLQKYRDASSLLPFVTRTDMVNHCYKLNQQFRNTSYFDSVSHQKWASSFLLGLAFQQTGNTNLWRMFEVEAMQLSRLLEVHHISSYKGLDAIECQLRKKAFWLMFYGYIHQTYSLRHERLAYLDTTILRHINLEDLMPTPVDDEFISVNGILPCPDEVASTSLTAGFNLHSRIFAAVLDPPCANAKQSCICCETKDPVRLLAALKDRLAQLKHMLDEVNPAFQPWKTNAAGTTTSAITTDLDEVANTQREVIRANVHVTHLWLQTMLREKIDALIAAHTQSVSSSQGAADLLKFTAQLTPDTTSWDEREAISCQLLHTLRSFSHSVLEPNGLSLLADQMEQKLRQPGIFGQLCWDTYTVIILGFPDQPGTTRDDVLATLDKSALKLLEAYPSLAGQVIKTGQTATNSGKYEIVPYLPHQGKSPVLRKDCTELCPAYGDIVKADAPFAMLDGGILCPVKGMGYRYEAGTELPVFIAQANFVDGGILLCVASMHNALDMNGQGTVLKMFAAAGRGEEYNAKLVAAGNRDADTIVPLLKPGELSADHDCMRRASTLNAAPGPMKSPRPIDWHYWRFSAKVLEDLKEEASSGRTWVSTNDALTAFLVLRLTAVRVREGRVAKDEIVQLQRAVDSRSILNPPVEDGYLGHLVALADTTWKTAQELADASLADVAVESRESLKKVDDHFVRSLATLINNTEDKTTIFYGARIKPGRDFLCSSWAQLHWLNKCNFGKGLGSPDFVRRARMSPVPDLTYIMPKNRNGDMFVATCLFHEDYVGLANDESWRKRADLTG</sequence>
<dbReference type="InterPro" id="IPR023213">
    <property type="entry name" value="CAT-like_dom_sf"/>
</dbReference>
<dbReference type="PROSITE" id="PS00775">
    <property type="entry name" value="GLYCOSYL_HYDROL_F3"/>
    <property type="match status" value="1"/>
</dbReference>
<dbReference type="SMART" id="SM01217">
    <property type="entry name" value="Fn3_like"/>
    <property type="match status" value="1"/>
</dbReference>
<dbReference type="PANTHER" id="PTHR42715">
    <property type="entry name" value="BETA-GLUCOSIDASE"/>
    <property type="match status" value="1"/>
</dbReference>
<dbReference type="PRINTS" id="PR00133">
    <property type="entry name" value="GLHYDRLASE3"/>
</dbReference>
<dbReference type="UniPathway" id="UPA00696"/>
<dbReference type="InterPro" id="IPR036881">
    <property type="entry name" value="Glyco_hydro_3_C_sf"/>
</dbReference>
<proteinExistence type="inferred from homology"/>
<dbReference type="OrthoDB" id="47059at2759"/>
<evidence type="ECO:0000259" key="13">
    <source>
        <dbReference type="PROSITE" id="PS51820"/>
    </source>
</evidence>
<dbReference type="SMART" id="SM00758">
    <property type="entry name" value="PA14"/>
    <property type="match status" value="1"/>
</dbReference>
<evidence type="ECO:0000256" key="7">
    <source>
        <dbReference type="ARBA" id="ARBA00023180"/>
    </source>
</evidence>
<dbReference type="InterPro" id="IPR026891">
    <property type="entry name" value="Fn3-like"/>
</dbReference>
<evidence type="ECO:0000256" key="8">
    <source>
        <dbReference type="ARBA" id="ARBA00023277"/>
    </source>
</evidence>
<evidence type="ECO:0000256" key="3">
    <source>
        <dbReference type="ARBA" id="ARBA00005336"/>
    </source>
</evidence>
<accession>A0A364LBG0</accession>
<keyword evidence="11 12" id="KW-0624">Polysaccharide degradation</keyword>
<gene>
    <name evidence="14" type="ORF">BHQ10_009168</name>
</gene>
<dbReference type="GO" id="GO:0008270">
    <property type="term" value="F:zinc ion binding"/>
    <property type="evidence" value="ECO:0007669"/>
    <property type="project" value="InterPro"/>
</dbReference>
<keyword evidence="8 12" id="KW-0119">Carbohydrate metabolism</keyword>
<feature type="domain" description="PA14" evidence="13">
    <location>
        <begin position="403"/>
        <end position="562"/>
    </location>
</feature>
<dbReference type="Pfam" id="PF07691">
    <property type="entry name" value="PA14"/>
    <property type="match status" value="1"/>
</dbReference>
<reference evidence="14 15" key="1">
    <citation type="journal article" date="2017" name="Biotechnol. Biofuels">
        <title>Differential beta-glucosidase expression as a function of carbon source availability in Talaromyces amestolkiae: a genomic and proteomic approach.</title>
        <authorList>
            <person name="de Eugenio L.I."/>
            <person name="Mendez-Liter J.A."/>
            <person name="Nieto-Dominguez M."/>
            <person name="Alonso L."/>
            <person name="Gil-Munoz J."/>
            <person name="Barriuso J."/>
            <person name="Prieto A."/>
            <person name="Martinez M.J."/>
        </authorList>
    </citation>
    <scope>NUCLEOTIDE SEQUENCE [LARGE SCALE GENOMIC DNA]</scope>
    <source>
        <strain evidence="14 15">CIB</strain>
    </source>
</reference>
<evidence type="ECO:0000313" key="15">
    <source>
        <dbReference type="Proteomes" id="UP000249363"/>
    </source>
</evidence>
<dbReference type="EC" id="3.2.1.21" evidence="12"/>
<dbReference type="PANTHER" id="PTHR42715:SF27">
    <property type="entry name" value="BETA-GLUCOSIDASE-RELATED"/>
    <property type="match status" value="1"/>
</dbReference>
<dbReference type="Pfam" id="PF14310">
    <property type="entry name" value="Fn3-like"/>
    <property type="match status" value="1"/>
</dbReference>
<dbReference type="InterPro" id="IPR036962">
    <property type="entry name" value="Glyco_hydro_3_N_sf"/>
</dbReference>
<comment type="pathway">
    <text evidence="2 12">Glycan metabolism; cellulose degradation.</text>
</comment>
<dbReference type="InterPro" id="IPR017853">
    <property type="entry name" value="GH"/>
</dbReference>
<dbReference type="EMBL" id="MIKG01000023">
    <property type="protein sequence ID" value="RAO73156.1"/>
    <property type="molecule type" value="Genomic_DNA"/>
</dbReference>
<dbReference type="Gene3D" id="2.60.120.260">
    <property type="entry name" value="Galactose-binding domain-like"/>
    <property type="match status" value="1"/>
</dbReference>
<name>A0A364LBG0_TALAM</name>
<dbReference type="GO" id="GO:0006351">
    <property type="term" value="P:DNA-templated transcription"/>
    <property type="evidence" value="ECO:0007669"/>
    <property type="project" value="InterPro"/>
</dbReference>
<dbReference type="Gene3D" id="2.60.40.10">
    <property type="entry name" value="Immunoglobulins"/>
    <property type="match status" value="1"/>
</dbReference>
<dbReference type="InterPro" id="IPR050288">
    <property type="entry name" value="Cellulose_deg_GH3"/>
</dbReference>
<dbReference type="Gene3D" id="3.30.559.10">
    <property type="entry name" value="Chloramphenicol acetyltransferase-like domain"/>
    <property type="match status" value="2"/>
</dbReference>
<keyword evidence="10" id="KW-0012">Acyltransferase</keyword>
<protein>
    <recommendedName>
        <fullName evidence="12">beta-glucosidase</fullName>
        <ecNumber evidence="12">3.2.1.21</ecNumber>
    </recommendedName>
</protein>
<evidence type="ECO:0000256" key="10">
    <source>
        <dbReference type="ARBA" id="ARBA00023315"/>
    </source>
</evidence>
<dbReference type="PROSITE" id="PS51820">
    <property type="entry name" value="PA14"/>
    <property type="match status" value="1"/>
</dbReference>
<dbReference type="InterPro" id="IPR037524">
    <property type="entry name" value="PA14/GLEYA"/>
</dbReference>
<dbReference type="GO" id="GO:0016746">
    <property type="term" value="F:acyltransferase activity"/>
    <property type="evidence" value="ECO:0007669"/>
    <property type="project" value="UniProtKB-KW"/>
</dbReference>
<evidence type="ECO:0000256" key="6">
    <source>
        <dbReference type="ARBA" id="ARBA00023001"/>
    </source>
</evidence>
<dbReference type="Gene3D" id="3.20.20.300">
    <property type="entry name" value="Glycoside hydrolase, family 3, N-terminal domain"/>
    <property type="match status" value="1"/>
</dbReference>
<evidence type="ECO:0000313" key="14">
    <source>
        <dbReference type="EMBL" id="RAO73156.1"/>
    </source>
</evidence>
<evidence type="ECO:0000256" key="11">
    <source>
        <dbReference type="ARBA" id="ARBA00023326"/>
    </source>
</evidence>
<evidence type="ECO:0000256" key="1">
    <source>
        <dbReference type="ARBA" id="ARBA00000448"/>
    </source>
</evidence>
<dbReference type="Pfam" id="PF22664">
    <property type="entry name" value="TRI-like_N"/>
    <property type="match status" value="1"/>
</dbReference>
<keyword evidence="15" id="KW-1185">Reference proteome</keyword>
<dbReference type="SUPFAM" id="SSF51445">
    <property type="entry name" value="(Trans)glycosidases"/>
    <property type="match status" value="1"/>
</dbReference>
<dbReference type="GO" id="GO:0030245">
    <property type="term" value="P:cellulose catabolic process"/>
    <property type="evidence" value="ECO:0007669"/>
    <property type="project" value="UniProtKB-UniPathway"/>
</dbReference>
<dbReference type="Gene3D" id="3.40.50.1700">
    <property type="entry name" value="Glycoside hydrolase family 3 C-terminal domain"/>
    <property type="match status" value="1"/>
</dbReference>
<keyword evidence="9 12" id="KW-0326">Glycosidase</keyword>
<dbReference type="InterPro" id="IPR011658">
    <property type="entry name" value="PA14_dom"/>
</dbReference>
<dbReference type="SUPFAM" id="SSF52279">
    <property type="entry name" value="Beta-D-glucan exohydrolase, C-terminal domain"/>
    <property type="match status" value="1"/>
</dbReference>
<keyword evidence="5 12" id="KW-0378">Hydrolase</keyword>
<dbReference type="Proteomes" id="UP000249363">
    <property type="component" value="Unassembled WGS sequence"/>
</dbReference>
<dbReference type="InterPro" id="IPR001764">
    <property type="entry name" value="Glyco_hydro_3_N"/>
</dbReference>
<dbReference type="InterPro" id="IPR002772">
    <property type="entry name" value="Glyco_hydro_3_C"/>
</dbReference>
<dbReference type="GO" id="GO:0008422">
    <property type="term" value="F:beta-glucosidase activity"/>
    <property type="evidence" value="ECO:0007669"/>
    <property type="project" value="UniProtKB-EC"/>
</dbReference>
<dbReference type="RefSeq" id="XP_040737670.1">
    <property type="nucleotide sequence ID" value="XM_040882054.1"/>
</dbReference>
<comment type="similarity">
    <text evidence="3 12">Belongs to the glycosyl hydrolase 3 family.</text>
</comment>
<dbReference type="GeneID" id="63798382"/>
<evidence type="ECO:0000256" key="9">
    <source>
        <dbReference type="ARBA" id="ARBA00023295"/>
    </source>
</evidence>
<comment type="catalytic activity">
    <reaction evidence="1 12">
        <text>Hydrolysis of terminal, non-reducing beta-D-glucosyl residues with release of beta-D-glucose.</text>
        <dbReference type="EC" id="3.2.1.21"/>
    </reaction>
</comment>
<dbReference type="GO" id="GO:0003677">
    <property type="term" value="F:DNA binding"/>
    <property type="evidence" value="ECO:0007669"/>
    <property type="project" value="InterPro"/>
</dbReference>
<evidence type="ECO:0000256" key="12">
    <source>
        <dbReference type="RuleBase" id="RU361161"/>
    </source>
</evidence>
<dbReference type="InterPro" id="IPR013783">
    <property type="entry name" value="Ig-like_fold"/>
</dbReference>
<dbReference type="CDD" id="cd12148">
    <property type="entry name" value="fungal_TF_MHR"/>
    <property type="match status" value="1"/>
</dbReference>
<organism evidence="14 15">
    <name type="scientific">Talaromyces amestolkiae</name>
    <dbReference type="NCBI Taxonomy" id="1196081"/>
    <lineage>
        <taxon>Eukaryota</taxon>
        <taxon>Fungi</taxon>
        <taxon>Dikarya</taxon>
        <taxon>Ascomycota</taxon>
        <taxon>Pezizomycotina</taxon>
        <taxon>Eurotiomycetes</taxon>
        <taxon>Eurotiomycetidae</taxon>
        <taxon>Eurotiales</taxon>
        <taxon>Trichocomaceae</taxon>
        <taxon>Talaromyces</taxon>
        <taxon>Talaromyces sect. Talaromyces</taxon>
    </lineage>
</organism>
<dbReference type="Pfam" id="PF01915">
    <property type="entry name" value="Glyco_hydro_3_C"/>
    <property type="match status" value="1"/>
</dbReference>
<dbReference type="FunFam" id="3.20.20.300:FF:000006">
    <property type="entry name" value="Beta-glucosidase H"/>
    <property type="match status" value="1"/>
</dbReference>
<keyword evidence="4" id="KW-0808">Transferase</keyword>
<keyword evidence="7" id="KW-0325">Glycoprotein</keyword>